<dbReference type="AlphaFoldDB" id="A0A7H0GJC5"/>
<dbReference type="EMBL" id="CP060783">
    <property type="protein sequence ID" value="QNP48391.1"/>
    <property type="molecule type" value="Genomic_DNA"/>
</dbReference>
<dbReference type="KEGG" id="daer:H9K75_20950"/>
<organism evidence="1 2">
    <name type="scientific">Diaphorobacter aerolatus</name>
    <dbReference type="NCBI Taxonomy" id="1288495"/>
    <lineage>
        <taxon>Bacteria</taxon>
        <taxon>Pseudomonadati</taxon>
        <taxon>Pseudomonadota</taxon>
        <taxon>Betaproteobacteria</taxon>
        <taxon>Burkholderiales</taxon>
        <taxon>Comamonadaceae</taxon>
        <taxon>Diaphorobacter</taxon>
    </lineage>
</organism>
<evidence type="ECO:0000313" key="1">
    <source>
        <dbReference type="EMBL" id="QNP48391.1"/>
    </source>
</evidence>
<proteinExistence type="predicted"/>
<name>A0A7H0GJC5_9BURK</name>
<sequence length="112" mass="12629">MKSFKTKKIAKKFSKSMNEVSARFEDTNDVLNRKDEFCMGIVKVLNTPAIQEILSSEVKEDFSALMTTAFSTYTMSCYGIYVVVIDSDNILLVESEEGAHEIEVNITEIESI</sequence>
<evidence type="ECO:0000313" key="2">
    <source>
        <dbReference type="Proteomes" id="UP000516028"/>
    </source>
</evidence>
<reference evidence="1 2" key="1">
    <citation type="submission" date="2020-08" db="EMBL/GenBank/DDBJ databases">
        <title>Genome sequence of Diaphorobacter aerolatus KACC 16536T.</title>
        <authorList>
            <person name="Hyun D.-W."/>
            <person name="Bae J.-W."/>
        </authorList>
    </citation>
    <scope>NUCLEOTIDE SEQUENCE [LARGE SCALE GENOMIC DNA]</scope>
    <source>
        <strain evidence="1 2">KACC 16536</strain>
    </source>
</reference>
<dbReference type="Proteomes" id="UP000516028">
    <property type="component" value="Chromosome"/>
</dbReference>
<keyword evidence="2" id="KW-1185">Reference proteome</keyword>
<gene>
    <name evidence="1" type="ORF">H9K75_20950</name>
</gene>
<accession>A0A7H0GJC5</accession>
<dbReference type="RefSeq" id="WP_187723989.1">
    <property type="nucleotide sequence ID" value="NZ_CP060783.1"/>
</dbReference>
<protein>
    <submittedName>
        <fullName evidence="1">Uncharacterized protein</fullName>
    </submittedName>
</protein>